<protein>
    <submittedName>
        <fullName evidence="9">SSS family solute:Na+ symporter</fullName>
    </submittedName>
</protein>
<keyword evidence="10" id="KW-1185">Reference proteome</keyword>
<feature type="transmembrane region" description="Helical" evidence="8">
    <location>
        <begin position="123"/>
        <end position="145"/>
    </location>
</feature>
<keyword evidence="3" id="KW-0813">Transport</keyword>
<dbReference type="Proteomes" id="UP000808914">
    <property type="component" value="Unassembled WGS sequence"/>
</dbReference>
<reference evidence="9 10" key="1">
    <citation type="submission" date="2021-01" db="EMBL/GenBank/DDBJ databases">
        <title>Genomic Encyclopedia of Type Strains, Phase IV (KMG-IV): sequencing the most valuable type-strain genomes for metagenomic binning, comparative biology and taxonomic classification.</title>
        <authorList>
            <person name="Goeker M."/>
        </authorList>
    </citation>
    <scope>NUCLEOTIDE SEQUENCE [LARGE SCALE GENOMIC DNA]</scope>
    <source>
        <strain evidence="9 10">DSM 28236</strain>
    </source>
</reference>
<feature type="transmembrane region" description="Helical" evidence="8">
    <location>
        <begin position="79"/>
        <end position="102"/>
    </location>
</feature>
<dbReference type="InterPro" id="IPR038377">
    <property type="entry name" value="Na/Glc_symporter_sf"/>
</dbReference>
<feature type="transmembrane region" description="Helical" evidence="8">
    <location>
        <begin position="441"/>
        <end position="459"/>
    </location>
</feature>
<feature type="transmembrane region" description="Helical" evidence="8">
    <location>
        <begin position="151"/>
        <end position="173"/>
    </location>
</feature>
<dbReference type="Gene3D" id="1.20.1730.10">
    <property type="entry name" value="Sodium/glucose cotransporter"/>
    <property type="match status" value="1"/>
</dbReference>
<evidence type="ECO:0000313" key="9">
    <source>
        <dbReference type="EMBL" id="MBM7646645.1"/>
    </source>
</evidence>
<feature type="transmembrane region" description="Helical" evidence="8">
    <location>
        <begin position="414"/>
        <end position="435"/>
    </location>
</feature>
<evidence type="ECO:0000256" key="3">
    <source>
        <dbReference type="ARBA" id="ARBA00022448"/>
    </source>
</evidence>
<dbReference type="EMBL" id="JAFBER010000025">
    <property type="protein sequence ID" value="MBM7646645.1"/>
    <property type="molecule type" value="Genomic_DNA"/>
</dbReference>
<feature type="transmembrane region" description="Helical" evidence="8">
    <location>
        <begin position="226"/>
        <end position="245"/>
    </location>
</feature>
<feature type="transmembrane region" description="Helical" evidence="8">
    <location>
        <begin position="48"/>
        <end position="73"/>
    </location>
</feature>
<feature type="transmembrane region" description="Helical" evidence="8">
    <location>
        <begin position="388"/>
        <end position="407"/>
    </location>
</feature>
<evidence type="ECO:0000256" key="1">
    <source>
        <dbReference type="ARBA" id="ARBA00004141"/>
    </source>
</evidence>
<evidence type="ECO:0000256" key="4">
    <source>
        <dbReference type="ARBA" id="ARBA00022692"/>
    </source>
</evidence>
<proteinExistence type="inferred from homology"/>
<keyword evidence="6 8" id="KW-0472">Membrane</keyword>
<feature type="transmembrane region" description="Helical" evidence="8">
    <location>
        <begin position="361"/>
        <end position="382"/>
    </location>
</feature>
<feature type="transmembrane region" description="Helical" evidence="8">
    <location>
        <begin position="185"/>
        <end position="206"/>
    </location>
</feature>
<feature type="transmembrane region" description="Helical" evidence="8">
    <location>
        <begin position="310"/>
        <end position="340"/>
    </location>
</feature>
<keyword evidence="5 8" id="KW-1133">Transmembrane helix</keyword>
<dbReference type="InterPro" id="IPR050277">
    <property type="entry name" value="Sodium:Solute_Symporter"/>
</dbReference>
<evidence type="ECO:0000256" key="8">
    <source>
        <dbReference type="SAM" id="Phobius"/>
    </source>
</evidence>
<feature type="transmembrane region" description="Helical" evidence="8">
    <location>
        <begin position="6"/>
        <end position="28"/>
    </location>
</feature>
<evidence type="ECO:0000313" key="10">
    <source>
        <dbReference type="Proteomes" id="UP000808914"/>
    </source>
</evidence>
<dbReference type="PANTHER" id="PTHR48086">
    <property type="entry name" value="SODIUM/PROLINE SYMPORTER-RELATED"/>
    <property type="match status" value="1"/>
</dbReference>
<evidence type="ECO:0000256" key="7">
    <source>
        <dbReference type="RuleBase" id="RU362091"/>
    </source>
</evidence>
<gene>
    <name evidence="9" type="ORF">JOD45_002877</name>
</gene>
<dbReference type="PANTHER" id="PTHR48086:SF7">
    <property type="entry name" value="SODIUM-SOLUTE SYMPORTER-RELATED"/>
    <property type="match status" value="1"/>
</dbReference>
<sequence>MEVSEILTNFDFVIIFAYFTVLISVGVLSSRKIKSKSDFLVAGKRLGYGLYVPAMSAVVLGGASTFGSTALGYQYGISGMWLVGMIGFGILGMGIFFSNRLSDLNIVSVSELLAKRFGKSSRLYSALIMAVYDMMVAVVAIIAMGEMFSSMFHWSNVMSIITGGAIVVFYTMLGGMWAVTLTDVIQFWVMTIGLLLILLPLSIFHAGGFDNAVHHLKPGALDITGIGGKAIFSYFLLYFFGMMIGQDVWQRALTSKNKSVMRKGTIMAGLYCIIYGISGAVIGMMASILLPSLHDPQKALPDLIQNILPTGLLGLVIAAIASAIMSTASGTIMASSTIIVNDFILPFSRSKKDDLKEIKCVRLMNLLVGAAAILIAAALQNVVDALNVAYALLTGSILLPVIAALFWKGISKKVVMASMVASSAVVVLDLMIEGISSLNPIIYGLISGILVMTIGILLVKSDVKKDSPAEANVIDK</sequence>
<comment type="caution">
    <text evidence="9">The sequence shown here is derived from an EMBL/GenBank/DDBJ whole genome shotgun (WGS) entry which is preliminary data.</text>
</comment>
<keyword evidence="4 8" id="KW-0812">Transmembrane</keyword>
<dbReference type="InterPro" id="IPR001734">
    <property type="entry name" value="Na/solute_symporter"/>
</dbReference>
<organism evidence="9 10">
    <name type="scientific">Scopulibacillus daqui</name>
    <dbReference type="NCBI Taxonomy" id="1469162"/>
    <lineage>
        <taxon>Bacteria</taxon>
        <taxon>Bacillati</taxon>
        <taxon>Bacillota</taxon>
        <taxon>Bacilli</taxon>
        <taxon>Bacillales</taxon>
        <taxon>Sporolactobacillaceae</taxon>
        <taxon>Scopulibacillus</taxon>
    </lineage>
</organism>
<evidence type="ECO:0000256" key="2">
    <source>
        <dbReference type="ARBA" id="ARBA00006434"/>
    </source>
</evidence>
<feature type="transmembrane region" description="Helical" evidence="8">
    <location>
        <begin position="266"/>
        <end position="290"/>
    </location>
</feature>
<name>A0ABS2Q3X0_9BACL</name>
<accession>A0ABS2Q3X0</accession>
<dbReference type="Pfam" id="PF00474">
    <property type="entry name" value="SSF"/>
    <property type="match status" value="1"/>
</dbReference>
<dbReference type="PROSITE" id="PS50283">
    <property type="entry name" value="NA_SOLUT_SYMP_3"/>
    <property type="match status" value="1"/>
</dbReference>
<comment type="subcellular location">
    <subcellularLocation>
        <location evidence="1">Membrane</location>
        <topology evidence="1">Multi-pass membrane protein</topology>
    </subcellularLocation>
</comment>
<comment type="similarity">
    <text evidence="2 7">Belongs to the sodium:solute symporter (SSF) (TC 2.A.21) family.</text>
</comment>
<evidence type="ECO:0000256" key="5">
    <source>
        <dbReference type="ARBA" id="ARBA00022989"/>
    </source>
</evidence>
<evidence type="ECO:0000256" key="6">
    <source>
        <dbReference type="ARBA" id="ARBA00023136"/>
    </source>
</evidence>